<feature type="domain" description="AMP-dependent synthetase/ligase" evidence="5">
    <location>
        <begin position="12"/>
        <end position="371"/>
    </location>
</feature>
<sequence>MSALGECLKERATDDRVAIRFEDSSITWAQYVGECSTRVAYLKAKLDPSAPPHIGVLLDNVPDFLMWLGAAALANVVVVGINPTRRGSELERDITHTDCQLIITESNYLPLLDGLDLGDANNQILIIDQESYKNELSPYENSSLGDDDQTASDNGIFLLLFTSGTSGAPKACVLSQNRLVGASTSLVAIQSLVIDDVIYQCMPLFHSNAIITAFAPWVITGATTALRRKFSASGFLPDVRRYGVTYFNYVGKPLSYILATPEMPNDADNTLTRVFGNEAADRDITRFSDRFGCAVMDGYGSTEGGATIARTPDTPEGALGISGPGTAIINPETKEECPPALFDNQGHLLNSEEAIGEIVNRDGAAGFEGYYKNDDANAERIRSGWYWTGDLGYRDDQGYFYFAGRDFEWLRVDGENFSAAPIERILARHPAVVLAAVYAVPDEEVGDQVMAALELRPDSDLTPLMLDEFLEQQGDLGTKWSPRYVRITESLPVTETKKILKKQLRQQYWQGNDQIWWRPKRNQPLQPMSENDRIHLTNIFSEQGRLSSLAL</sequence>
<accession>A0A6J7Q3M7</accession>
<dbReference type="EMBL" id="CAFBPQ010000001">
    <property type="protein sequence ID" value="CAB5011886.1"/>
    <property type="molecule type" value="Genomic_DNA"/>
</dbReference>
<evidence type="ECO:0000259" key="6">
    <source>
        <dbReference type="Pfam" id="PF13193"/>
    </source>
</evidence>
<protein>
    <submittedName>
        <fullName evidence="10">Unannotated protein</fullName>
    </submittedName>
</protein>
<dbReference type="InterPro" id="IPR025110">
    <property type="entry name" value="AMP-bd_C"/>
</dbReference>
<evidence type="ECO:0000256" key="1">
    <source>
        <dbReference type="ARBA" id="ARBA00006432"/>
    </source>
</evidence>
<dbReference type="EMBL" id="CAFBOF010000001">
    <property type="protein sequence ID" value="CAB4968177.1"/>
    <property type="molecule type" value="Genomic_DNA"/>
</dbReference>
<dbReference type="InterPro" id="IPR045851">
    <property type="entry name" value="AMP-bd_C_sf"/>
</dbReference>
<dbReference type="SUPFAM" id="SSF56801">
    <property type="entry name" value="Acetyl-CoA synthetase-like"/>
    <property type="match status" value="1"/>
</dbReference>
<evidence type="ECO:0000313" key="9">
    <source>
        <dbReference type="EMBL" id="CAB4968177.1"/>
    </source>
</evidence>
<dbReference type="GO" id="GO:0044539">
    <property type="term" value="P:long-chain fatty acid import into cell"/>
    <property type="evidence" value="ECO:0007669"/>
    <property type="project" value="TreeGrafter"/>
</dbReference>
<dbReference type="PANTHER" id="PTHR43107:SF15">
    <property type="entry name" value="FATTY ACID TRANSPORT PROTEIN 3, ISOFORM A"/>
    <property type="match status" value="1"/>
</dbReference>
<evidence type="ECO:0000256" key="2">
    <source>
        <dbReference type="ARBA" id="ARBA00022598"/>
    </source>
</evidence>
<proteinExistence type="inferred from homology"/>
<dbReference type="GO" id="GO:0005524">
    <property type="term" value="F:ATP binding"/>
    <property type="evidence" value="ECO:0007669"/>
    <property type="project" value="UniProtKB-KW"/>
</dbReference>
<dbReference type="Pfam" id="PF13193">
    <property type="entry name" value="AMP-binding_C"/>
    <property type="match status" value="1"/>
</dbReference>
<dbReference type="Gene3D" id="3.30.300.30">
    <property type="match status" value="1"/>
</dbReference>
<dbReference type="PANTHER" id="PTHR43107">
    <property type="entry name" value="LONG-CHAIN FATTY ACID TRANSPORT PROTEIN"/>
    <property type="match status" value="1"/>
</dbReference>
<gene>
    <name evidence="7" type="ORF">UFOPK2683_00622</name>
    <name evidence="8" type="ORF">UFOPK3605_00057</name>
    <name evidence="9" type="ORF">UFOPK3897_00061</name>
    <name evidence="10" type="ORF">UFOPK4121_00098</name>
</gene>
<name>A0A6J7Q3M7_9ZZZZ</name>
<dbReference type="Gene3D" id="3.40.50.12780">
    <property type="entry name" value="N-terminal domain of ligase-like"/>
    <property type="match status" value="1"/>
</dbReference>
<keyword evidence="3" id="KW-0547">Nucleotide-binding</keyword>
<evidence type="ECO:0000256" key="3">
    <source>
        <dbReference type="ARBA" id="ARBA00022741"/>
    </source>
</evidence>
<dbReference type="GO" id="GO:0004467">
    <property type="term" value="F:long-chain fatty acid-CoA ligase activity"/>
    <property type="evidence" value="ECO:0007669"/>
    <property type="project" value="TreeGrafter"/>
</dbReference>
<dbReference type="EMBL" id="CAFBMM010000001">
    <property type="protein sequence ID" value="CAB4893577.1"/>
    <property type="molecule type" value="Genomic_DNA"/>
</dbReference>
<evidence type="ECO:0000313" key="7">
    <source>
        <dbReference type="EMBL" id="CAB4721035.1"/>
    </source>
</evidence>
<keyword evidence="2" id="KW-0436">Ligase</keyword>
<dbReference type="InterPro" id="IPR042099">
    <property type="entry name" value="ANL_N_sf"/>
</dbReference>
<evidence type="ECO:0000256" key="4">
    <source>
        <dbReference type="ARBA" id="ARBA00022840"/>
    </source>
</evidence>
<dbReference type="GO" id="GO:0005324">
    <property type="term" value="F:long-chain fatty acid transmembrane transporter activity"/>
    <property type="evidence" value="ECO:0007669"/>
    <property type="project" value="TreeGrafter"/>
</dbReference>
<evidence type="ECO:0000313" key="10">
    <source>
        <dbReference type="EMBL" id="CAB5011886.1"/>
    </source>
</evidence>
<dbReference type="EMBL" id="CAEZYK010000026">
    <property type="protein sequence ID" value="CAB4721035.1"/>
    <property type="molecule type" value="Genomic_DNA"/>
</dbReference>
<comment type="similarity">
    <text evidence="1">Belongs to the ATP-dependent AMP-binding enzyme family.</text>
</comment>
<reference evidence="10" key="1">
    <citation type="submission" date="2020-05" db="EMBL/GenBank/DDBJ databases">
        <authorList>
            <person name="Chiriac C."/>
            <person name="Salcher M."/>
            <person name="Ghai R."/>
            <person name="Kavagutti S V."/>
        </authorList>
    </citation>
    <scope>NUCLEOTIDE SEQUENCE</scope>
</reference>
<organism evidence="10">
    <name type="scientific">freshwater metagenome</name>
    <dbReference type="NCBI Taxonomy" id="449393"/>
    <lineage>
        <taxon>unclassified sequences</taxon>
        <taxon>metagenomes</taxon>
        <taxon>ecological metagenomes</taxon>
    </lineage>
</organism>
<dbReference type="InterPro" id="IPR020845">
    <property type="entry name" value="AMP-binding_CS"/>
</dbReference>
<evidence type="ECO:0000259" key="5">
    <source>
        <dbReference type="Pfam" id="PF00501"/>
    </source>
</evidence>
<dbReference type="InterPro" id="IPR000873">
    <property type="entry name" value="AMP-dep_synth/lig_dom"/>
</dbReference>
<keyword evidence="4" id="KW-0067">ATP-binding</keyword>
<dbReference type="PROSITE" id="PS00455">
    <property type="entry name" value="AMP_BINDING"/>
    <property type="match status" value="1"/>
</dbReference>
<dbReference type="Pfam" id="PF00501">
    <property type="entry name" value="AMP-binding"/>
    <property type="match status" value="1"/>
</dbReference>
<evidence type="ECO:0000313" key="8">
    <source>
        <dbReference type="EMBL" id="CAB4893577.1"/>
    </source>
</evidence>
<dbReference type="AlphaFoldDB" id="A0A6J7Q3M7"/>
<dbReference type="GO" id="GO:0005886">
    <property type="term" value="C:plasma membrane"/>
    <property type="evidence" value="ECO:0007669"/>
    <property type="project" value="TreeGrafter"/>
</dbReference>
<feature type="domain" description="AMP-binding enzyme C-terminal" evidence="6">
    <location>
        <begin position="422"/>
        <end position="498"/>
    </location>
</feature>